<dbReference type="Proteomes" id="UP001153620">
    <property type="component" value="Chromosome 1"/>
</dbReference>
<feature type="region of interest" description="Disordered" evidence="1">
    <location>
        <begin position="140"/>
        <end position="161"/>
    </location>
</feature>
<dbReference type="EMBL" id="OU895877">
    <property type="protein sequence ID" value="CAG9798757.1"/>
    <property type="molecule type" value="Genomic_DNA"/>
</dbReference>
<feature type="region of interest" description="Disordered" evidence="1">
    <location>
        <begin position="1"/>
        <end position="53"/>
    </location>
</feature>
<protein>
    <submittedName>
        <fullName evidence="2">Uncharacterized protein</fullName>
    </submittedName>
</protein>
<organism evidence="2 3">
    <name type="scientific">Chironomus riparius</name>
    <dbReference type="NCBI Taxonomy" id="315576"/>
    <lineage>
        <taxon>Eukaryota</taxon>
        <taxon>Metazoa</taxon>
        <taxon>Ecdysozoa</taxon>
        <taxon>Arthropoda</taxon>
        <taxon>Hexapoda</taxon>
        <taxon>Insecta</taxon>
        <taxon>Pterygota</taxon>
        <taxon>Neoptera</taxon>
        <taxon>Endopterygota</taxon>
        <taxon>Diptera</taxon>
        <taxon>Nematocera</taxon>
        <taxon>Chironomoidea</taxon>
        <taxon>Chironomidae</taxon>
        <taxon>Chironominae</taxon>
        <taxon>Chironomus</taxon>
    </lineage>
</organism>
<feature type="compositionally biased region" description="Low complexity" evidence="1">
    <location>
        <begin position="222"/>
        <end position="231"/>
    </location>
</feature>
<keyword evidence="3" id="KW-1185">Reference proteome</keyword>
<name>A0A9N9RIM8_9DIPT</name>
<proteinExistence type="predicted"/>
<accession>A0A9N9RIM8</accession>
<evidence type="ECO:0000256" key="1">
    <source>
        <dbReference type="SAM" id="MobiDB-lite"/>
    </source>
</evidence>
<feature type="region of interest" description="Disordered" evidence="1">
    <location>
        <begin position="182"/>
        <end position="231"/>
    </location>
</feature>
<feature type="compositionally biased region" description="Basic and acidic residues" evidence="1">
    <location>
        <begin position="187"/>
        <end position="218"/>
    </location>
</feature>
<dbReference type="AlphaFoldDB" id="A0A9N9RIM8"/>
<evidence type="ECO:0000313" key="2">
    <source>
        <dbReference type="EMBL" id="CAG9798757.1"/>
    </source>
</evidence>
<evidence type="ECO:0000313" key="3">
    <source>
        <dbReference type="Proteomes" id="UP001153620"/>
    </source>
</evidence>
<sequence length="285" mass="32203">MSKSNSGKKNPIKKAGRKDFETRYDPLFNTSNKSKEKLASSLTPEQDRRKTIHSEIPNILKRNIAALSESTESIKLTDFGKSFTAVDDKSPPKKKSKSLFDKLQYDDSQNIEIAPSGFENKRLKHLRDELKPQVMFSSPSILNEKPSIPRSPEQKFPTTAYNVNSSAVDEFDKLKLLENQVNVSKDNSNEERTINDNGKDENTSKDKKKKNLGEEKSVTDTSSSSSHSAIINNSTKIDENIIKNYRNSFKGFRRMLSSIKSINDKIVAFRQELSEGIICDFPSSI</sequence>
<gene>
    <name evidence="2" type="ORF">CHIRRI_LOCUS1736</name>
</gene>
<reference evidence="2" key="1">
    <citation type="submission" date="2022-01" db="EMBL/GenBank/DDBJ databases">
        <authorList>
            <person name="King R."/>
        </authorList>
    </citation>
    <scope>NUCLEOTIDE SEQUENCE</scope>
</reference>
<feature type="region of interest" description="Disordered" evidence="1">
    <location>
        <begin position="81"/>
        <end position="101"/>
    </location>
</feature>
<reference evidence="2" key="2">
    <citation type="submission" date="2022-10" db="EMBL/GenBank/DDBJ databases">
        <authorList>
            <consortium name="ENA_rothamsted_submissions"/>
            <consortium name="culmorum"/>
            <person name="King R."/>
        </authorList>
    </citation>
    <scope>NUCLEOTIDE SEQUENCE</scope>
</reference>